<dbReference type="KEGG" id="fri:FraEuI1c_0092"/>
<sequence>MAGMGPDQVPTVTVADIPAEPTGDDKLFLLDVREPDEWAAGHIDGATHIPMGDLVSRLDEVPRSARVIAVCRSGNRSGMVTGYLTKGGWDAYNLAGGMMAWAAGGRPMTADSAGAPFVL</sequence>
<accession>E3J3H8</accession>
<evidence type="ECO:0000313" key="2">
    <source>
        <dbReference type="EMBL" id="ADP78180.1"/>
    </source>
</evidence>
<dbReference type="Proteomes" id="UP000002484">
    <property type="component" value="Chromosome"/>
</dbReference>
<dbReference type="PANTHER" id="PTHR43031">
    <property type="entry name" value="FAD-DEPENDENT OXIDOREDUCTASE"/>
    <property type="match status" value="1"/>
</dbReference>
<dbReference type="HOGENOM" id="CLU_089574_13_0_11"/>
<dbReference type="InParanoid" id="E3J3H8"/>
<dbReference type="Gene3D" id="3.40.250.10">
    <property type="entry name" value="Rhodanese-like domain"/>
    <property type="match status" value="1"/>
</dbReference>
<dbReference type="InterPro" id="IPR050229">
    <property type="entry name" value="GlpE_sulfurtransferase"/>
</dbReference>
<keyword evidence="3" id="KW-1185">Reference proteome</keyword>
<dbReference type="STRING" id="298654.FraEuI1c_0092"/>
<feature type="domain" description="Rhodanese" evidence="1">
    <location>
        <begin position="23"/>
        <end position="110"/>
    </location>
</feature>
<reference evidence="2 3" key="1">
    <citation type="submission" date="2010-10" db="EMBL/GenBank/DDBJ databases">
        <title>Complete sequence of Frankia sp. EuI1c.</title>
        <authorList>
            <consortium name="US DOE Joint Genome Institute"/>
            <person name="Lucas S."/>
            <person name="Copeland A."/>
            <person name="Lapidus A."/>
            <person name="Cheng J.-F."/>
            <person name="Bruce D."/>
            <person name="Goodwin L."/>
            <person name="Pitluck S."/>
            <person name="Chertkov O."/>
            <person name="Detter J.C."/>
            <person name="Han C."/>
            <person name="Tapia R."/>
            <person name="Land M."/>
            <person name="Hauser L."/>
            <person name="Jeffries C."/>
            <person name="Kyrpides N."/>
            <person name="Ivanova N."/>
            <person name="Mikhailova N."/>
            <person name="Beauchemin N."/>
            <person name="Sen A."/>
            <person name="Sur S.A."/>
            <person name="Gtari M."/>
            <person name="Wall L."/>
            <person name="Tisa L."/>
            <person name="Woyke T."/>
        </authorList>
    </citation>
    <scope>NUCLEOTIDE SEQUENCE [LARGE SCALE GENOMIC DNA]</scope>
    <source>
        <strain evidence="3">DSM 45817 / CECT 9037 / EuI1c</strain>
    </source>
</reference>
<dbReference type="CDD" id="cd00158">
    <property type="entry name" value="RHOD"/>
    <property type="match status" value="1"/>
</dbReference>
<protein>
    <submittedName>
        <fullName evidence="2">Rhodanese domain protein</fullName>
    </submittedName>
</protein>
<dbReference type="SMART" id="SM00450">
    <property type="entry name" value="RHOD"/>
    <property type="match status" value="1"/>
</dbReference>
<dbReference type="InterPro" id="IPR001763">
    <property type="entry name" value="Rhodanese-like_dom"/>
</dbReference>
<dbReference type="Pfam" id="PF00581">
    <property type="entry name" value="Rhodanese"/>
    <property type="match status" value="1"/>
</dbReference>
<evidence type="ECO:0000259" key="1">
    <source>
        <dbReference type="PROSITE" id="PS50206"/>
    </source>
</evidence>
<dbReference type="PANTHER" id="PTHR43031:SF1">
    <property type="entry name" value="PYRIDINE NUCLEOTIDE-DISULPHIDE OXIDOREDUCTASE"/>
    <property type="match status" value="1"/>
</dbReference>
<dbReference type="EMBL" id="CP002299">
    <property type="protein sequence ID" value="ADP78180.1"/>
    <property type="molecule type" value="Genomic_DNA"/>
</dbReference>
<organism evidence="2 3">
    <name type="scientific">Pseudofrankia inefficax (strain DSM 45817 / CECT 9037 / DDB 130130 / EuI1c)</name>
    <name type="common">Frankia inefficax</name>
    <dbReference type="NCBI Taxonomy" id="298654"/>
    <lineage>
        <taxon>Bacteria</taxon>
        <taxon>Bacillati</taxon>
        <taxon>Actinomycetota</taxon>
        <taxon>Actinomycetes</taxon>
        <taxon>Frankiales</taxon>
        <taxon>Frankiaceae</taxon>
        <taxon>Pseudofrankia</taxon>
    </lineage>
</organism>
<dbReference type="eggNOG" id="COG0607">
    <property type="taxonomic scope" value="Bacteria"/>
</dbReference>
<dbReference type="InterPro" id="IPR036873">
    <property type="entry name" value="Rhodanese-like_dom_sf"/>
</dbReference>
<dbReference type="SUPFAM" id="SSF52821">
    <property type="entry name" value="Rhodanese/Cell cycle control phosphatase"/>
    <property type="match status" value="1"/>
</dbReference>
<evidence type="ECO:0000313" key="3">
    <source>
        <dbReference type="Proteomes" id="UP000002484"/>
    </source>
</evidence>
<name>E3J3H8_PSEI1</name>
<proteinExistence type="predicted"/>
<dbReference type="PROSITE" id="PS50206">
    <property type="entry name" value="RHODANESE_3"/>
    <property type="match status" value="1"/>
</dbReference>
<dbReference type="AlphaFoldDB" id="E3J3H8"/>
<gene>
    <name evidence="2" type="ordered locus">FraEuI1c_0092</name>
</gene>